<comment type="caution">
    <text evidence="3">The sequence shown here is derived from an EMBL/GenBank/DDBJ whole genome shotgun (WGS) entry which is preliminary data.</text>
</comment>
<dbReference type="PANTHER" id="PTHR46637">
    <property type="entry name" value="TIS1421-TRANSPOSASE PROTEIN A"/>
    <property type="match status" value="1"/>
</dbReference>
<dbReference type="OrthoDB" id="3657225at2"/>
<evidence type="ECO:0000256" key="1">
    <source>
        <dbReference type="SAM" id="MobiDB-lite"/>
    </source>
</evidence>
<dbReference type="InterPro" id="IPR052909">
    <property type="entry name" value="Transposase_6_like"/>
</dbReference>
<evidence type="ECO:0000313" key="3">
    <source>
        <dbReference type="EMBL" id="OLF17427.1"/>
    </source>
</evidence>
<dbReference type="Proteomes" id="UP000185596">
    <property type="component" value="Unassembled WGS sequence"/>
</dbReference>
<feature type="region of interest" description="Disordered" evidence="1">
    <location>
        <begin position="167"/>
        <end position="212"/>
    </location>
</feature>
<feature type="domain" description="Insertion element IS402-like" evidence="2">
    <location>
        <begin position="5"/>
        <end position="80"/>
    </location>
</feature>
<gene>
    <name evidence="3" type="ORF">BU204_11680</name>
</gene>
<proteinExistence type="predicted"/>
<dbReference type="EMBL" id="MSIE01000017">
    <property type="protein sequence ID" value="OLF17427.1"/>
    <property type="molecule type" value="Genomic_DNA"/>
</dbReference>
<evidence type="ECO:0000259" key="2">
    <source>
        <dbReference type="Pfam" id="PF13340"/>
    </source>
</evidence>
<dbReference type="AlphaFoldDB" id="A0A1Q8CSW9"/>
<reference evidence="3 4" key="1">
    <citation type="submission" date="2016-12" db="EMBL/GenBank/DDBJ databases">
        <title>The draft genome sequence of Actinophytocola sp. 11-183.</title>
        <authorList>
            <person name="Wang W."/>
            <person name="Yuan L."/>
        </authorList>
    </citation>
    <scope>NUCLEOTIDE SEQUENCE [LARGE SCALE GENOMIC DNA]</scope>
    <source>
        <strain evidence="3 4">11-183</strain>
    </source>
</reference>
<keyword evidence="4" id="KW-1185">Reference proteome</keyword>
<organism evidence="3 4">
    <name type="scientific">Actinophytocola xanthii</name>
    <dbReference type="NCBI Taxonomy" id="1912961"/>
    <lineage>
        <taxon>Bacteria</taxon>
        <taxon>Bacillati</taxon>
        <taxon>Actinomycetota</taxon>
        <taxon>Actinomycetes</taxon>
        <taxon>Pseudonocardiales</taxon>
        <taxon>Pseudonocardiaceae</taxon>
    </lineage>
</organism>
<protein>
    <recommendedName>
        <fullName evidence="2">Insertion element IS402-like domain-containing protein</fullName>
    </recommendedName>
</protein>
<evidence type="ECO:0000313" key="4">
    <source>
        <dbReference type="Proteomes" id="UP000185596"/>
    </source>
</evidence>
<name>A0A1Q8CSW9_9PSEU</name>
<dbReference type="STRING" id="1912961.BU204_11680"/>
<dbReference type="PANTHER" id="PTHR46637:SF1">
    <property type="entry name" value="BLL5188 PROTEIN"/>
    <property type="match status" value="1"/>
</dbReference>
<dbReference type="InterPro" id="IPR025161">
    <property type="entry name" value="IS402-like_dom"/>
</dbReference>
<dbReference type="Pfam" id="PF13340">
    <property type="entry name" value="DUF4096"/>
    <property type="match status" value="1"/>
</dbReference>
<dbReference type="RefSeq" id="WP_075125652.1">
    <property type="nucleotide sequence ID" value="NZ_MSIE01000017.1"/>
</dbReference>
<sequence>MREVLTDELSARLERLIPAHPRRFRYPGRKRADDRAALEGNLYVARTGIGWIGCPPTCSAATCWRRSTEWYEAGVWQQLHERLLAELRRAGLLDLRGPDRLHPPTCPQRWITPALPRHPVVADSIYGDAAASRQGLTDREPDLRDAVSAFTSVRPDQAVSGIAEVVGAGRPPTKGTYPDRRTAQRWPARPVRSPGRLHSPRLTGANGGPTAA</sequence>
<accession>A0A1Q8CSW9</accession>